<dbReference type="KEGG" id="pkc:PKB_4204"/>
<dbReference type="OrthoDB" id="8557961at2"/>
<sequence length="274" mass="30828">MNWTRTQGLLAGLGLIVLANAAALGAAAWNRSGEPDSRLALSERELVRNSDWHNENSGISLRLLWRIPSDEPNVAWAPRIPADSMRALGFTVPERIDRESALAYDRQQARDALLVLELDGPLYQRELQLAQQRLAQAERALAGDPGNVHLKSERDFQRDALEHEGQRASRLFLADAGNDLQALRARYPDRQRYAIVHGQVRPSSLYRNRAWIIGGMASTEGVRALNVPKRWHEELEGLAPRAEQRAAQEAAQPFVAEVDFGQRLEPWIEKIQAR</sequence>
<evidence type="ECO:0000313" key="2">
    <source>
        <dbReference type="Proteomes" id="UP000025241"/>
    </source>
</evidence>
<dbReference type="STRING" id="1301098.PKB_4204"/>
<dbReference type="EMBL" id="HG322950">
    <property type="protein sequence ID" value="CDF85529.1"/>
    <property type="molecule type" value="Genomic_DNA"/>
</dbReference>
<organism evidence="1 2">
    <name type="scientific">Pseudomonas knackmussii (strain DSM 6978 / CCUG 54928 / LMG 23759 / B13)</name>
    <dbReference type="NCBI Taxonomy" id="1301098"/>
    <lineage>
        <taxon>Bacteria</taxon>
        <taxon>Pseudomonadati</taxon>
        <taxon>Pseudomonadota</taxon>
        <taxon>Gammaproteobacteria</taxon>
        <taxon>Pseudomonadales</taxon>
        <taxon>Pseudomonadaceae</taxon>
        <taxon>Pseudomonas</taxon>
    </lineage>
</organism>
<dbReference type="AlphaFoldDB" id="A0A024HLN6"/>
<dbReference type="Pfam" id="PF16106">
    <property type="entry name" value="DUF4824"/>
    <property type="match status" value="1"/>
</dbReference>
<dbReference type="HOGENOM" id="CLU_1004229_0_0_6"/>
<protein>
    <recommendedName>
        <fullName evidence="3">DUF4824 domain-containing protein</fullName>
    </recommendedName>
</protein>
<accession>A0A024HLN6</accession>
<reference evidence="1 2" key="1">
    <citation type="submission" date="2013-03" db="EMBL/GenBank/DDBJ databases">
        <authorList>
            <person name="Linke B."/>
        </authorList>
    </citation>
    <scope>NUCLEOTIDE SEQUENCE [LARGE SCALE GENOMIC DNA]</scope>
    <source>
        <strain evidence="1 2">B13</strain>
    </source>
</reference>
<name>A0A024HLN6_PSEKB</name>
<keyword evidence="2" id="KW-1185">Reference proteome</keyword>
<evidence type="ECO:0008006" key="3">
    <source>
        <dbReference type="Google" id="ProtNLM"/>
    </source>
</evidence>
<gene>
    <name evidence="1" type="ORF">PKB_4204</name>
</gene>
<dbReference type="PATRIC" id="fig|1301098.3.peg.4210"/>
<dbReference type="InterPro" id="IPR032249">
    <property type="entry name" value="DUF4824"/>
</dbReference>
<dbReference type="Proteomes" id="UP000025241">
    <property type="component" value="Chromosome I"/>
</dbReference>
<dbReference type="eggNOG" id="ENOG503269T">
    <property type="taxonomic scope" value="Bacteria"/>
</dbReference>
<reference evidence="1 2" key="2">
    <citation type="submission" date="2014-05" db="EMBL/GenBank/DDBJ databases">
        <title>Genome sequence of the 3-chlorobenzoate degrading bacterium Pseudomonas knackmussii B13 shows multiple evidence for horizontal gene transfer.</title>
        <authorList>
            <person name="Miyazaki R."/>
            <person name="Bertelli C."/>
            <person name="Falquet L."/>
            <person name="Robinson-Rechavi M."/>
            <person name="Gharib W."/>
            <person name="Roy S."/>
            <person name="Van der Meer J.R."/>
        </authorList>
    </citation>
    <scope>NUCLEOTIDE SEQUENCE [LARGE SCALE GENOMIC DNA]</scope>
    <source>
        <strain evidence="1 2">B13</strain>
    </source>
</reference>
<evidence type="ECO:0000313" key="1">
    <source>
        <dbReference type="EMBL" id="CDF85529.1"/>
    </source>
</evidence>
<proteinExistence type="predicted"/>
<dbReference type="RefSeq" id="WP_043254092.1">
    <property type="nucleotide sequence ID" value="NZ_HG322950.1"/>
</dbReference>